<dbReference type="PROSITE" id="PS51819">
    <property type="entry name" value="VOC"/>
    <property type="match status" value="1"/>
</dbReference>
<accession>A0A7I7JMH4</accession>
<dbReference type="Gene3D" id="3.10.180.10">
    <property type="entry name" value="2,3-Dihydroxybiphenyl 1,2-Dioxygenase, domain 1"/>
    <property type="match status" value="1"/>
</dbReference>
<sequence>MEVLASRVLLRPADYQRSLRFYRDEIGLAIARDYGAGMVFYAGQSLIELAGHGGSERPGAPFPGALWLQVRDIAATQAELEGRGVPIAREARREPWGLHEMHVTDPDGVTLIFVEVPANHPLRRDTRQDKRAEPEG</sequence>
<protein>
    <submittedName>
        <fullName evidence="2">Glyoxalase</fullName>
    </submittedName>
</protein>
<feature type="domain" description="VOC" evidence="1">
    <location>
        <begin position="4"/>
        <end position="116"/>
    </location>
</feature>
<dbReference type="RefSeq" id="WP_013827481.1">
    <property type="nucleotide sequence ID" value="NZ_AP022562.1"/>
</dbReference>
<dbReference type="KEGG" id="mnm:MNVM_12830"/>
<dbReference type="Pfam" id="PF00903">
    <property type="entry name" value="Glyoxalase"/>
    <property type="match status" value="1"/>
</dbReference>
<evidence type="ECO:0000313" key="3">
    <source>
        <dbReference type="Proteomes" id="UP000466997"/>
    </source>
</evidence>
<reference evidence="2 3" key="1">
    <citation type="journal article" date="2019" name="Emerg. Microbes Infect.">
        <title>Comprehensive subspecies identification of 175 nontuberculous mycobacteria species based on 7547 genomic profiles.</title>
        <authorList>
            <person name="Matsumoto Y."/>
            <person name="Kinjo T."/>
            <person name="Motooka D."/>
            <person name="Nabeya D."/>
            <person name="Jung N."/>
            <person name="Uechi K."/>
            <person name="Horii T."/>
            <person name="Iida T."/>
            <person name="Fujita J."/>
            <person name="Nakamura S."/>
        </authorList>
    </citation>
    <scope>NUCLEOTIDE SEQUENCE [LARGE SCALE GENOMIC DNA]</scope>
    <source>
        <strain evidence="2 3">JCM 6391</strain>
    </source>
</reference>
<proteinExistence type="predicted"/>
<gene>
    <name evidence="2" type="ORF">MNVM_12830</name>
</gene>
<dbReference type="SUPFAM" id="SSF54593">
    <property type="entry name" value="Glyoxalase/Bleomycin resistance protein/Dihydroxybiphenyl dioxygenase"/>
    <property type="match status" value="1"/>
</dbReference>
<dbReference type="InterPro" id="IPR004360">
    <property type="entry name" value="Glyas_Fos-R_dOase_dom"/>
</dbReference>
<keyword evidence="3" id="KW-1185">Reference proteome</keyword>
<dbReference type="Proteomes" id="UP000466997">
    <property type="component" value="Chromosome"/>
</dbReference>
<dbReference type="InterPro" id="IPR029068">
    <property type="entry name" value="Glyas_Bleomycin-R_OHBP_Dase"/>
</dbReference>
<dbReference type="EMBL" id="AP022562">
    <property type="protein sequence ID" value="BBX12202.1"/>
    <property type="molecule type" value="Genomic_DNA"/>
</dbReference>
<evidence type="ECO:0000313" key="2">
    <source>
        <dbReference type="EMBL" id="BBX12202.1"/>
    </source>
</evidence>
<name>A0A7I7JMH4_9MYCO</name>
<dbReference type="InterPro" id="IPR037523">
    <property type="entry name" value="VOC_core"/>
</dbReference>
<dbReference type="AlphaFoldDB" id="A0A7I7JMH4"/>
<evidence type="ECO:0000259" key="1">
    <source>
        <dbReference type="PROSITE" id="PS51819"/>
    </source>
</evidence>
<organism evidence="2 3">
    <name type="scientific">Mycobacterium novum</name>
    <dbReference type="NCBI Taxonomy" id="2492438"/>
    <lineage>
        <taxon>Bacteria</taxon>
        <taxon>Bacillati</taxon>
        <taxon>Actinomycetota</taxon>
        <taxon>Actinomycetes</taxon>
        <taxon>Mycobacteriales</taxon>
        <taxon>Mycobacteriaceae</taxon>
        <taxon>Mycobacterium</taxon>
    </lineage>
</organism>